<gene>
    <name evidence="1" type="ORF">M099_1846</name>
</gene>
<protein>
    <submittedName>
        <fullName evidence="1">Uncharacterized protein</fullName>
    </submittedName>
</protein>
<dbReference type="EMBL" id="JNHM01000026">
    <property type="protein sequence ID" value="KDS54245.1"/>
    <property type="molecule type" value="Genomic_DNA"/>
</dbReference>
<name>A0A069SRH3_PHOVU</name>
<reference evidence="1 2" key="1">
    <citation type="submission" date="2014-04" db="EMBL/GenBank/DDBJ databases">
        <authorList>
            <person name="Sears C."/>
            <person name="Carroll K."/>
            <person name="Sack B.R."/>
            <person name="Qadri F."/>
            <person name="Myers L.L."/>
            <person name="Chung G.-T."/>
            <person name="Escheverria P."/>
            <person name="Fraser C.M."/>
            <person name="Sadzewicz L."/>
            <person name="Shefchek K.A."/>
            <person name="Tallon L."/>
            <person name="Das S.P."/>
            <person name="Daugherty S."/>
            <person name="Mongodin E.F."/>
        </authorList>
    </citation>
    <scope>NUCLEOTIDE SEQUENCE [LARGE SCALE GENOMIC DNA]</scope>
    <source>
        <strain evidence="1 2">3975 RP4</strain>
    </source>
</reference>
<dbReference type="PATRIC" id="fig|1339352.3.peg.1788"/>
<evidence type="ECO:0000313" key="2">
    <source>
        <dbReference type="Proteomes" id="UP000027661"/>
    </source>
</evidence>
<proteinExistence type="predicted"/>
<evidence type="ECO:0000313" key="1">
    <source>
        <dbReference type="EMBL" id="KDS54245.1"/>
    </source>
</evidence>
<comment type="caution">
    <text evidence="1">The sequence shown here is derived from an EMBL/GenBank/DDBJ whole genome shotgun (WGS) entry which is preliminary data.</text>
</comment>
<dbReference type="Proteomes" id="UP000027661">
    <property type="component" value="Unassembled WGS sequence"/>
</dbReference>
<dbReference type="AlphaFoldDB" id="A0A069SRH3"/>
<accession>A0A069SRH3</accession>
<sequence>MYAALRLPNCMLRNPYNDNNCSGAYNNLQSGMINLLDAETLA</sequence>
<organism evidence="1 2">
    <name type="scientific">Phocaeicola vulgatus str. 3975 RP4</name>
    <dbReference type="NCBI Taxonomy" id="1339352"/>
    <lineage>
        <taxon>Bacteria</taxon>
        <taxon>Pseudomonadati</taxon>
        <taxon>Bacteroidota</taxon>
        <taxon>Bacteroidia</taxon>
        <taxon>Bacteroidales</taxon>
        <taxon>Bacteroidaceae</taxon>
        <taxon>Phocaeicola</taxon>
    </lineage>
</organism>